<dbReference type="PANTHER" id="PTHR11961">
    <property type="entry name" value="CYTOCHROME C"/>
    <property type="match status" value="1"/>
</dbReference>
<gene>
    <name evidence="8" type="ORF">FHS54_002759</name>
</gene>
<dbReference type="InterPro" id="IPR002327">
    <property type="entry name" value="Cyt_c_1A/1B"/>
</dbReference>
<evidence type="ECO:0000256" key="1">
    <source>
        <dbReference type="ARBA" id="ARBA00022448"/>
    </source>
</evidence>
<dbReference type="InterPro" id="IPR009056">
    <property type="entry name" value="Cyt_c-like_dom"/>
</dbReference>
<keyword evidence="9" id="KW-1185">Reference proteome</keyword>
<keyword evidence="2 6" id="KW-0349">Heme</keyword>
<keyword evidence="5 6" id="KW-0408">Iron</keyword>
<dbReference type="AlphaFoldDB" id="A0A846M7C5"/>
<evidence type="ECO:0000256" key="4">
    <source>
        <dbReference type="ARBA" id="ARBA00022982"/>
    </source>
</evidence>
<organism evidence="8 9">
    <name type="scientific">Sphingobium vermicomposti</name>
    <dbReference type="NCBI Taxonomy" id="529005"/>
    <lineage>
        <taxon>Bacteria</taxon>
        <taxon>Pseudomonadati</taxon>
        <taxon>Pseudomonadota</taxon>
        <taxon>Alphaproteobacteria</taxon>
        <taxon>Sphingomonadales</taxon>
        <taxon>Sphingomonadaceae</taxon>
        <taxon>Sphingobium</taxon>
    </lineage>
</organism>
<evidence type="ECO:0000256" key="2">
    <source>
        <dbReference type="ARBA" id="ARBA00022617"/>
    </source>
</evidence>
<evidence type="ECO:0000256" key="3">
    <source>
        <dbReference type="ARBA" id="ARBA00022723"/>
    </source>
</evidence>
<proteinExistence type="predicted"/>
<dbReference type="PROSITE" id="PS51007">
    <property type="entry name" value="CYTC"/>
    <property type="match status" value="1"/>
</dbReference>
<evidence type="ECO:0000256" key="5">
    <source>
        <dbReference type="ARBA" id="ARBA00023004"/>
    </source>
</evidence>
<dbReference type="GO" id="GO:0046872">
    <property type="term" value="F:metal ion binding"/>
    <property type="evidence" value="ECO:0007669"/>
    <property type="project" value="UniProtKB-KW"/>
</dbReference>
<comment type="caution">
    <text evidence="8">The sequence shown here is derived from an EMBL/GenBank/DDBJ whole genome shotgun (WGS) entry which is preliminary data.</text>
</comment>
<protein>
    <submittedName>
        <fullName evidence="8">Cytochrome c</fullName>
    </submittedName>
</protein>
<dbReference type="Gene3D" id="1.10.760.10">
    <property type="entry name" value="Cytochrome c-like domain"/>
    <property type="match status" value="1"/>
</dbReference>
<dbReference type="EMBL" id="JAASQR010000004">
    <property type="protein sequence ID" value="NIJ17759.1"/>
    <property type="molecule type" value="Genomic_DNA"/>
</dbReference>
<dbReference type="GO" id="GO:0020037">
    <property type="term" value="F:heme binding"/>
    <property type="evidence" value="ECO:0007669"/>
    <property type="project" value="InterPro"/>
</dbReference>
<keyword evidence="4" id="KW-0249">Electron transport</keyword>
<evidence type="ECO:0000313" key="9">
    <source>
        <dbReference type="Proteomes" id="UP000576821"/>
    </source>
</evidence>
<dbReference type="SUPFAM" id="SSF46626">
    <property type="entry name" value="Cytochrome c"/>
    <property type="match status" value="1"/>
</dbReference>
<sequence length="225" mass="23566">MIRMRWLVTGLCVAGAATSLWSLNWFAGKLYSSAEAGGLAYAPDDAPARIDMAQVQRDWPASLGAPGEASRVIAWRHQMQGKSPMPSAGSAAGAVAPVMDLGTLLATANLDTGRAKMQLCVSCHDLTPGGPNRIGPNLWDVVGRGVGTHAGFAYSPAMKGHGGIWGYRDLFEFLASPARNVPGTKMSFAGLRRPEDRAALIRYLATLGDGAPPLPPPTQSGEGTP</sequence>
<evidence type="ECO:0000259" key="7">
    <source>
        <dbReference type="PROSITE" id="PS51007"/>
    </source>
</evidence>
<dbReference type="Proteomes" id="UP000576821">
    <property type="component" value="Unassembled WGS sequence"/>
</dbReference>
<reference evidence="8 9" key="1">
    <citation type="submission" date="2020-03" db="EMBL/GenBank/DDBJ databases">
        <title>Genomic Encyclopedia of Type Strains, Phase IV (KMG-IV): sequencing the most valuable type-strain genomes for metagenomic binning, comparative biology and taxonomic classification.</title>
        <authorList>
            <person name="Goeker M."/>
        </authorList>
    </citation>
    <scope>NUCLEOTIDE SEQUENCE [LARGE SCALE GENOMIC DNA]</scope>
    <source>
        <strain evidence="8 9">DSM 21299</strain>
    </source>
</reference>
<dbReference type="InterPro" id="IPR036909">
    <property type="entry name" value="Cyt_c-like_dom_sf"/>
</dbReference>
<accession>A0A846M7C5</accession>
<keyword evidence="1" id="KW-0813">Transport</keyword>
<dbReference type="PRINTS" id="PR00604">
    <property type="entry name" value="CYTCHRMECIAB"/>
</dbReference>
<dbReference type="GO" id="GO:0009055">
    <property type="term" value="F:electron transfer activity"/>
    <property type="evidence" value="ECO:0007669"/>
    <property type="project" value="InterPro"/>
</dbReference>
<dbReference type="RefSeq" id="WP_167304529.1">
    <property type="nucleotide sequence ID" value="NZ_JAASQR010000004.1"/>
</dbReference>
<feature type="domain" description="Cytochrome c" evidence="7">
    <location>
        <begin position="108"/>
        <end position="208"/>
    </location>
</feature>
<evidence type="ECO:0000256" key="6">
    <source>
        <dbReference type="PROSITE-ProRule" id="PRU00433"/>
    </source>
</evidence>
<name>A0A846M7C5_9SPHN</name>
<evidence type="ECO:0000313" key="8">
    <source>
        <dbReference type="EMBL" id="NIJ17759.1"/>
    </source>
</evidence>
<keyword evidence="3 6" id="KW-0479">Metal-binding</keyword>